<dbReference type="GO" id="GO:0120330">
    <property type="term" value="C:rixosome complex"/>
    <property type="evidence" value="ECO:0007669"/>
    <property type="project" value="TreeGrafter"/>
</dbReference>
<feature type="repeat" description="WD" evidence="3">
    <location>
        <begin position="175"/>
        <end position="218"/>
    </location>
</feature>
<sequence length="420" mass="46065">MFPSKTATMSQHQPTVLITTQNAHPWTISGFNGLNGNVLLTFKCDAPVASHSLLCSRDHIYAAAIDRPSIYVWKLNSRNRDYKKITVAGPVSSMTFIRDSTVLACAVGNKIFLYKLDNGEHLITLSAHIRTINNLLFDEDQDCLISVGEDNLIHRWNIEEMNPGRSIDISPSKSFQGHTGPIHDVCQISIGKFNLILTASSDLSVRLWDIVTGKCLCTFLFPNEIHSICASSFSTTVYCGTDVGTIFIVSLRTLTTQFGEFQHQNPTITIDNNNSKQLIHHQGSVISLRLSADEQLLYSGGLDKDCAMWDLSSGQIRFKKSCSSPITNILLAKIDTDDVNDGSSISIPFSNFSNDTSGDVIATTLANRSGCAQRPTCSQDFIKFIPMPPVNGEADESAAMAAPTFAQMARLLLEQQMSSS</sequence>
<dbReference type="Gene3D" id="2.130.10.10">
    <property type="entry name" value="YVTN repeat-like/Quinoprotein amine dehydrogenase"/>
    <property type="match status" value="3"/>
</dbReference>
<dbReference type="SUPFAM" id="SSF50978">
    <property type="entry name" value="WD40 repeat-like"/>
    <property type="match status" value="1"/>
</dbReference>
<name>A0A816MY72_9BILA</name>
<evidence type="ECO:0000256" key="2">
    <source>
        <dbReference type="ARBA" id="ARBA00022737"/>
    </source>
</evidence>
<dbReference type="GO" id="GO:0006261">
    <property type="term" value="P:DNA-templated DNA replication"/>
    <property type="evidence" value="ECO:0007669"/>
    <property type="project" value="TreeGrafter"/>
</dbReference>
<evidence type="ECO:0000313" key="5">
    <source>
        <dbReference type="Proteomes" id="UP000663856"/>
    </source>
</evidence>
<reference evidence="4" key="1">
    <citation type="submission" date="2021-02" db="EMBL/GenBank/DDBJ databases">
        <authorList>
            <person name="Nowell W R."/>
        </authorList>
    </citation>
    <scope>NUCLEOTIDE SEQUENCE</scope>
</reference>
<dbReference type="SMART" id="SM00320">
    <property type="entry name" value="WD40"/>
    <property type="match status" value="5"/>
</dbReference>
<keyword evidence="2" id="KW-0677">Repeat</keyword>
<dbReference type="PANTHER" id="PTHR18763:SF0">
    <property type="entry name" value="WD REPEAT-CONTAINING PROTEIN 18"/>
    <property type="match status" value="1"/>
</dbReference>
<dbReference type="AlphaFoldDB" id="A0A816MY72"/>
<protein>
    <submittedName>
        <fullName evidence="4">Uncharacterized protein</fullName>
    </submittedName>
</protein>
<dbReference type="PROSITE" id="PS50294">
    <property type="entry name" value="WD_REPEATS_REGION"/>
    <property type="match status" value="2"/>
</dbReference>
<dbReference type="Pfam" id="PF00400">
    <property type="entry name" value="WD40"/>
    <property type="match status" value="3"/>
</dbReference>
<dbReference type="InterPro" id="IPR015943">
    <property type="entry name" value="WD40/YVTN_repeat-like_dom_sf"/>
</dbReference>
<dbReference type="InterPro" id="IPR045227">
    <property type="entry name" value="WDR18/Ipi3/RID3"/>
</dbReference>
<evidence type="ECO:0000313" key="4">
    <source>
        <dbReference type="EMBL" id="CAF2023546.1"/>
    </source>
</evidence>
<dbReference type="PANTHER" id="PTHR18763">
    <property type="entry name" value="WD-REPEAT PROTEIN 18"/>
    <property type="match status" value="1"/>
</dbReference>
<evidence type="ECO:0000256" key="3">
    <source>
        <dbReference type="PROSITE-ProRule" id="PRU00221"/>
    </source>
</evidence>
<proteinExistence type="predicted"/>
<organism evidence="4 5">
    <name type="scientific">Rotaria magnacalcarata</name>
    <dbReference type="NCBI Taxonomy" id="392030"/>
    <lineage>
        <taxon>Eukaryota</taxon>
        <taxon>Metazoa</taxon>
        <taxon>Spiralia</taxon>
        <taxon>Gnathifera</taxon>
        <taxon>Rotifera</taxon>
        <taxon>Eurotatoria</taxon>
        <taxon>Bdelloidea</taxon>
        <taxon>Philodinida</taxon>
        <taxon>Philodinidae</taxon>
        <taxon>Rotaria</taxon>
    </lineage>
</organism>
<keyword evidence="1 3" id="KW-0853">WD repeat</keyword>
<dbReference type="GO" id="GO:0005656">
    <property type="term" value="C:nuclear pre-replicative complex"/>
    <property type="evidence" value="ECO:0007669"/>
    <property type="project" value="TreeGrafter"/>
</dbReference>
<dbReference type="InterPro" id="IPR036322">
    <property type="entry name" value="WD40_repeat_dom_sf"/>
</dbReference>
<accession>A0A816MY72</accession>
<dbReference type="InterPro" id="IPR019775">
    <property type="entry name" value="WD40_repeat_CS"/>
</dbReference>
<feature type="repeat" description="WD" evidence="3">
    <location>
        <begin position="278"/>
        <end position="319"/>
    </location>
</feature>
<dbReference type="InterPro" id="IPR001680">
    <property type="entry name" value="WD40_rpt"/>
</dbReference>
<dbReference type="PROSITE" id="PS00678">
    <property type="entry name" value="WD_REPEATS_1"/>
    <property type="match status" value="2"/>
</dbReference>
<dbReference type="GO" id="GO:0006364">
    <property type="term" value="P:rRNA processing"/>
    <property type="evidence" value="ECO:0007669"/>
    <property type="project" value="TreeGrafter"/>
</dbReference>
<evidence type="ECO:0000256" key="1">
    <source>
        <dbReference type="ARBA" id="ARBA00022574"/>
    </source>
</evidence>
<feature type="repeat" description="WD" evidence="3">
    <location>
        <begin position="125"/>
        <end position="166"/>
    </location>
</feature>
<comment type="caution">
    <text evidence="4">The sequence shown here is derived from an EMBL/GenBank/DDBJ whole genome shotgun (WGS) entry which is preliminary data.</text>
</comment>
<dbReference type="Proteomes" id="UP000663856">
    <property type="component" value="Unassembled WGS sequence"/>
</dbReference>
<dbReference type="PROSITE" id="PS50082">
    <property type="entry name" value="WD_REPEATS_2"/>
    <property type="match status" value="3"/>
</dbReference>
<gene>
    <name evidence="4" type="ORF">WKI299_LOCUS5921</name>
</gene>
<dbReference type="EMBL" id="CAJNRF010001703">
    <property type="protein sequence ID" value="CAF2023546.1"/>
    <property type="molecule type" value="Genomic_DNA"/>
</dbReference>